<keyword evidence="10 13" id="KW-0472">Membrane</keyword>
<keyword evidence="7 12" id="KW-0560">Oxidoreductase</keyword>
<keyword evidence="3 11" id="KW-0349">Heme</keyword>
<dbReference type="GO" id="GO:0004497">
    <property type="term" value="F:monooxygenase activity"/>
    <property type="evidence" value="ECO:0007669"/>
    <property type="project" value="UniProtKB-KW"/>
</dbReference>
<dbReference type="PANTHER" id="PTHR47947">
    <property type="entry name" value="CYTOCHROME P450 82C3-RELATED"/>
    <property type="match status" value="1"/>
</dbReference>
<dbReference type="PANTHER" id="PTHR47947:SF1">
    <property type="entry name" value="CYTOCHROME P450 82E3"/>
    <property type="match status" value="1"/>
</dbReference>
<sequence>MKKAMEIFLPLASNHSILLGIAGLLLVFWTMRRVKKNNTKKVSPPPEVTGAWPLIGHLRLLSAGKQPLARTLGAMADEYGPIFSIRVGMHRSVVISSWETAMDSFSTNDKILSNRPSTCAGKYMGYEYAVMPFAHHGPLWRSMRKLVVGEMLSNNTLEKLKPVWTSELHTNLKELYASTTTRFRAPKPVDISEWFKHMTLNLIVKLISGGRYKYKPNRDAAARDADDEETSRMGKAFSEFMRLTGELVPGDAFYPTGLVRWLDFGGAIAGMKQSAKDLDDIFQKWIDEHVERRSERRSANAAAGSVDDDRDFIDALLSVIDREFESVDKSYSRETIIKAALHSVLVDGADTLGLNLEWVLSNLLNNPIALKKVQEEIDAIIGGSERWVQDSDIEQMVYLQAAVKESMRLYPTAPLLSPHKAIEDCTIGGYTVTKGTVVYPNVWKIQRDPRVWSEPEKFSPERFLGQVERETDPGKYFGFIPFGFGRRSCPGNYYALKVTHLTIARLIQGFTVTTPGNMPVDMLEGISITLTRANPLKVFIDSRLPSSFYE</sequence>
<evidence type="ECO:0000256" key="2">
    <source>
        <dbReference type="ARBA" id="ARBA00004167"/>
    </source>
</evidence>
<organism evidence="14 15">
    <name type="scientific">Cuscuta epithymum</name>
    <dbReference type="NCBI Taxonomy" id="186058"/>
    <lineage>
        <taxon>Eukaryota</taxon>
        <taxon>Viridiplantae</taxon>
        <taxon>Streptophyta</taxon>
        <taxon>Embryophyta</taxon>
        <taxon>Tracheophyta</taxon>
        <taxon>Spermatophyta</taxon>
        <taxon>Magnoliopsida</taxon>
        <taxon>eudicotyledons</taxon>
        <taxon>Gunneridae</taxon>
        <taxon>Pentapetalae</taxon>
        <taxon>asterids</taxon>
        <taxon>lamiids</taxon>
        <taxon>Solanales</taxon>
        <taxon>Convolvulaceae</taxon>
        <taxon>Cuscuteae</taxon>
        <taxon>Cuscuta</taxon>
        <taxon>Cuscuta subgen. Cuscuta</taxon>
    </lineage>
</organism>
<dbReference type="PRINTS" id="PR00463">
    <property type="entry name" value="EP450I"/>
</dbReference>
<feature type="binding site" description="axial binding residue" evidence="11">
    <location>
        <position position="489"/>
    </location>
    <ligand>
        <name>heme</name>
        <dbReference type="ChEBI" id="CHEBI:30413"/>
    </ligand>
    <ligandPart>
        <name>Fe</name>
        <dbReference type="ChEBI" id="CHEBI:18248"/>
    </ligandPart>
</feature>
<dbReference type="InterPro" id="IPR036396">
    <property type="entry name" value="Cyt_P450_sf"/>
</dbReference>
<accession>A0AAV0F1N4</accession>
<evidence type="ECO:0000313" key="15">
    <source>
        <dbReference type="Proteomes" id="UP001152523"/>
    </source>
</evidence>
<evidence type="ECO:0000256" key="1">
    <source>
        <dbReference type="ARBA" id="ARBA00001971"/>
    </source>
</evidence>
<gene>
    <name evidence="14" type="ORF">CEPIT_LOCUS29820</name>
</gene>
<evidence type="ECO:0000256" key="5">
    <source>
        <dbReference type="ARBA" id="ARBA00022723"/>
    </source>
</evidence>
<dbReference type="Proteomes" id="UP001152523">
    <property type="component" value="Unassembled WGS sequence"/>
</dbReference>
<evidence type="ECO:0000256" key="3">
    <source>
        <dbReference type="ARBA" id="ARBA00022617"/>
    </source>
</evidence>
<evidence type="ECO:0000256" key="4">
    <source>
        <dbReference type="ARBA" id="ARBA00022692"/>
    </source>
</evidence>
<keyword evidence="15" id="KW-1185">Reference proteome</keyword>
<protein>
    <recommendedName>
        <fullName evidence="16">Cytochrome P450</fullName>
    </recommendedName>
</protein>
<evidence type="ECO:0000256" key="6">
    <source>
        <dbReference type="ARBA" id="ARBA00022989"/>
    </source>
</evidence>
<dbReference type="InterPro" id="IPR001128">
    <property type="entry name" value="Cyt_P450"/>
</dbReference>
<dbReference type="EMBL" id="CAMAPF010000955">
    <property type="protein sequence ID" value="CAH9129396.1"/>
    <property type="molecule type" value="Genomic_DNA"/>
</dbReference>
<dbReference type="InterPro" id="IPR002401">
    <property type="entry name" value="Cyt_P450_E_grp-I"/>
</dbReference>
<keyword evidence="4 13" id="KW-0812">Transmembrane</keyword>
<evidence type="ECO:0000256" key="11">
    <source>
        <dbReference type="PIRSR" id="PIRSR602401-1"/>
    </source>
</evidence>
<dbReference type="GO" id="GO:0005506">
    <property type="term" value="F:iron ion binding"/>
    <property type="evidence" value="ECO:0007669"/>
    <property type="project" value="InterPro"/>
</dbReference>
<comment type="cofactor">
    <cofactor evidence="1 11">
        <name>heme</name>
        <dbReference type="ChEBI" id="CHEBI:30413"/>
    </cofactor>
</comment>
<dbReference type="FunFam" id="1.10.630.10:FF:000026">
    <property type="entry name" value="Cytochrome P450 82C4"/>
    <property type="match status" value="1"/>
</dbReference>
<dbReference type="GO" id="GO:0016020">
    <property type="term" value="C:membrane"/>
    <property type="evidence" value="ECO:0007669"/>
    <property type="project" value="UniProtKB-SubCell"/>
</dbReference>
<evidence type="ECO:0000256" key="8">
    <source>
        <dbReference type="ARBA" id="ARBA00023004"/>
    </source>
</evidence>
<evidence type="ECO:0000256" key="9">
    <source>
        <dbReference type="ARBA" id="ARBA00023033"/>
    </source>
</evidence>
<evidence type="ECO:0000256" key="7">
    <source>
        <dbReference type="ARBA" id="ARBA00023002"/>
    </source>
</evidence>
<comment type="caution">
    <text evidence="14">The sequence shown here is derived from an EMBL/GenBank/DDBJ whole genome shotgun (WGS) entry which is preliminary data.</text>
</comment>
<dbReference type="Gene3D" id="1.10.630.10">
    <property type="entry name" value="Cytochrome P450"/>
    <property type="match status" value="1"/>
</dbReference>
<keyword evidence="8 11" id="KW-0408">Iron</keyword>
<feature type="transmembrane region" description="Helical" evidence="13">
    <location>
        <begin position="12"/>
        <end position="31"/>
    </location>
</feature>
<evidence type="ECO:0000256" key="12">
    <source>
        <dbReference type="RuleBase" id="RU000461"/>
    </source>
</evidence>
<dbReference type="Pfam" id="PF00067">
    <property type="entry name" value="p450"/>
    <property type="match status" value="1"/>
</dbReference>
<reference evidence="14" key="1">
    <citation type="submission" date="2022-07" db="EMBL/GenBank/DDBJ databases">
        <authorList>
            <person name="Macas J."/>
            <person name="Novak P."/>
            <person name="Neumann P."/>
        </authorList>
    </citation>
    <scope>NUCLEOTIDE SEQUENCE</scope>
</reference>
<evidence type="ECO:0000256" key="13">
    <source>
        <dbReference type="SAM" id="Phobius"/>
    </source>
</evidence>
<evidence type="ECO:0008006" key="16">
    <source>
        <dbReference type="Google" id="ProtNLM"/>
    </source>
</evidence>
<dbReference type="PROSITE" id="PS00086">
    <property type="entry name" value="CYTOCHROME_P450"/>
    <property type="match status" value="1"/>
</dbReference>
<keyword evidence="9 12" id="KW-0503">Monooxygenase</keyword>
<dbReference type="PRINTS" id="PR00385">
    <property type="entry name" value="P450"/>
</dbReference>
<comment type="similarity">
    <text evidence="12">Belongs to the cytochrome P450 family.</text>
</comment>
<comment type="subcellular location">
    <subcellularLocation>
        <location evidence="2">Membrane</location>
        <topology evidence="2">Single-pass membrane protein</topology>
    </subcellularLocation>
</comment>
<dbReference type="SUPFAM" id="SSF48264">
    <property type="entry name" value="Cytochrome P450"/>
    <property type="match status" value="1"/>
</dbReference>
<name>A0AAV0F1N4_9ASTE</name>
<evidence type="ECO:0000313" key="14">
    <source>
        <dbReference type="EMBL" id="CAH9129396.1"/>
    </source>
</evidence>
<dbReference type="InterPro" id="IPR017972">
    <property type="entry name" value="Cyt_P450_CS"/>
</dbReference>
<dbReference type="AlphaFoldDB" id="A0AAV0F1N4"/>
<dbReference type="InterPro" id="IPR050651">
    <property type="entry name" value="Plant_Cytochrome_P450_Monoox"/>
</dbReference>
<dbReference type="GO" id="GO:0016705">
    <property type="term" value="F:oxidoreductase activity, acting on paired donors, with incorporation or reduction of molecular oxygen"/>
    <property type="evidence" value="ECO:0007669"/>
    <property type="project" value="InterPro"/>
</dbReference>
<evidence type="ECO:0000256" key="10">
    <source>
        <dbReference type="ARBA" id="ARBA00023136"/>
    </source>
</evidence>
<proteinExistence type="inferred from homology"/>
<keyword evidence="6 13" id="KW-1133">Transmembrane helix</keyword>
<dbReference type="GO" id="GO:0020037">
    <property type="term" value="F:heme binding"/>
    <property type="evidence" value="ECO:0007669"/>
    <property type="project" value="InterPro"/>
</dbReference>
<keyword evidence="5 11" id="KW-0479">Metal-binding</keyword>